<dbReference type="CDD" id="cd03221">
    <property type="entry name" value="ABCF_EF-3"/>
    <property type="match status" value="1"/>
</dbReference>
<reference evidence="5 6" key="1">
    <citation type="submission" date="2021-03" db="EMBL/GenBank/DDBJ databases">
        <title>Sequencing the genomes of 1000 actinobacteria strains.</title>
        <authorList>
            <person name="Klenk H.-P."/>
        </authorList>
    </citation>
    <scope>NUCLEOTIDE SEQUENCE [LARGE SCALE GENOMIC DNA]</scope>
    <source>
        <strain evidence="5 6">DSM 20168</strain>
    </source>
</reference>
<dbReference type="InterPro" id="IPR027417">
    <property type="entry name" value="P-loop_NTPase"/>
</dbReference>
<dbReference type="RefSeq" id="WP_188948555.1">
    <property type="nucleotide sequence ID" value="NZ_BMPH01000008.1"/>
</dbReference>
<comment type="caution">
    <text evidence="5">The sequence shown here is derived from an EMBL/GenBank/DDBJ whole genome shotgun (WGS) entry which is preliminary data.</text>
</comment>
<evidence type="ECO:0000256" key="1">
    <source>
        <dbReference type="ARBA" id="ARBA00022737"/>
    </source>
</evidence>
<dbReference type="SMART" id="SM00382">
    <property type="entry name" value="AAA"/>
    <property type="match status" value="2"/>
</dbReference>
<dbReference type="Proteomes" id="UP001195422">
    <property type="component" value="Unassembled WGS sequence"/>
</dbReference>
<dbReference type="Gene3D" id="3.40.50.300">
    <property type="entry name" value="P-loop containing nucleotide triphosphate hydrolases"/>
    <property type="match status" value="2"/>
</dbReference>
<dbReference type="PANTHER" id="PTHR19211">
    <property type="entry name" value="ATP-BINDING TRANSPORT PROTEIN-RELATED"/>
    <property type="match status" value="1"/>
</dbReference>
<keyword evidence="1" id="KW-0677">Repeat</keyword>
<gene>
    <name evidence="5" type="ORF">JOF39_002228</name>
</gene>
<keyword evidence="2" id="KW-0547">Nucleotide-binding</keyword>
<evidence type="ECO:0000256" key="2">
    <source>
        <dbReference type="ARBA" id="ARBA00022741"/>
    </source>
</evidence>
<dbReference type="InterPro" id="IPR017871">
    <property type="entry name" value="ABC_transporter-like_CS"/>
</dbReference>
<dbReference type="SUPFAM" id="SSF52540">
    <property type="entry name" value="P-loop containing nucleoside triphosphate hydrolases"/>
    <property type="match status" value="2"/>
</dbReference>
<dbReference type="PROSITE" id="PS50893">
    <property type="entry name" value="ABC_TRANSPORTER_2"/>
    <property type="match status" value="2"/>
</dbReference>
<dbReference type="InterPro" id="IPR003593">
    <property type="entry name" value="AAA+_ATPase"/>
</dbReference>
<organism evidence="5 6">
    <name type="scientific">Glutamicibacter protophormiae</name>
    <name type="common">Brevibacterium protophormiae</name>
    <dbReference type="NCBI Taxonomy" id="37930"/>
    <lineage>
        <taxon>Bacteria</taxon>
        <taxon>Bacillati</taxon>
        <taxon>Actinomycetota</taxon>
        <taxon>Actinomycetes</taxon>
        <taxon>Micrococcales</taxon>
        <taxon>Micrococcaceae</taxon>
        <taxon>Glutamicibacter</taxon>
    </lineage>
</organism>
<feature type="domain" description="ABC transporter" evidence="4">
    <location>
        <begin position="372"/>
        <end position="570"/>
    </location>
</feature>
<feature type="domain" description="ABC transporter" evidence="4">
    <location>
        <begin position="25"/>
        <end position="280"/>
    </location>
</feature>
<protein>
    <submittedName>
        <fullName evidence="5">Macrolide transport system ATP-binding/permease protein</fullName>
    </submittedName>
</protein>
<sequence>MTRKHDPSNTPAAEQDAVHSAEFTCRLVDLSVSFGDRDVLDNIELVVGPADRIAVLGDNGSGKSTLLRVLAGTLAPDRGERLATVPGAIAYAAQNPQFPGTASIAEVIDSYHHRLRRLEQLIEAIGARLATAGDAKAQRLLAQLEQVTDLYEAADGYSVGPRLDSALQQLGLGLVSRDTPVNSLSGGQRSRLALACVLSSGAQLLLLDEPTNDLDDDALHWLEAAVQRHRGALVLVSHDRVFLERFARRIILVEGRKLKAYGDGYRGFLRAKETERAAAIAAFERWREDLERSETLVSKNAARVADIPRKQEKAAFGHGAFRLRSRNHGSTSKIRQAKSRIEELESHPAPRPADPLEFRMPHGGGAPDGQRPLLHSAGAARPGAPRLLLGEMTLAAGERWLVGGPNGAGKTTLLKVLAGELPVQRGMLHRREGLRVGWLRQELGEPPGDTVIEAFAAALGIYQDEAVSRIVKLGLFAPRDLFMHPRALSAGQQRRLELAIAVSREADLLLLDEPTNHLSPDLVEQLEAAVAEYPGAVVTVTHDRRWREKQAGQRGVRLLDIVHGTVRFER</sequence>
<keyword evidence="3 5" id="KW-0067">ATP-binding</keyword>
<evidence type="ECO:0000259" key="4">
    <source>
        <dbReference type="PROSITE" id="PS50893"/>
    </source>
</evidence>
<evidence type="ECO:0000313" key="5">
    <source>
        <dbReference type="EMBL" id="MBP2399147.1"/>
    </source>
</evidence>
<name>A0ABS4XS93_GLUPR</name>
<proteinExistence type="predicted"/>
<dbReference type="InterPro" id="IPR003439">
    <property type="entry name" value="ABC_transporter-like_ATP-bd"/>
</dbReference>
<evidence type="ECO:0000313" key="6">
    <source>
        <dbReference type="Proteomes" id="UP001195422"/>
    </source>
</evidence>
<dbReference type="Pfam" id="PF00005">
    <property type="entry name" value="ABC_tran"/>
    <property type="match status" value="2"/>
</dbReference>
<dbReference type="EMBL" id="JAGIOJ010000001">
    <property type="protein sequence ID" value="MBP2399147.1"/>
    <property type="molecule type" value="Genomic_DNA"/>
</dbReference>
<keyword evidence="6" id="KW-1185">Reference proteome</keyword>
<dbReference type="PROSITE" id="PS00211">
    <property type="entry name" value="ABC_TRANSPORTER_1"/>
    <property type="match status" value="2"/>
</dbReference>
<dbReference type="GO" id="GO:0005524">
    <property type="term" value="F:ATP binding"/>
    <property type="evidence" value="ECO:0007669"/>
    <property type="project" value="UniProtKB-KW"/>
</dbReference>
<accession>A0ABS4XS93</accession>
<dbReference type="PANTHER" id="PTHR19211:SF14">
    <property type="entry name" value="ATP-BINDING CASSETTE SUB-FAMILY F MEMBER 1"/>
    <property type="match status" value="1"/>
</dbReference>
<dbReference type="InterPro" id="IPR050611">
    <property type="entry name" value="ABCF"/>
</dbReference>
<evidence type="ECO:0000256" key="3">
    <source>
        <dbReference type="ARBA" id="ARBA00022840"/>
    </source>
</evidence>